<dbReference type="EMBL" id="BAAALV010000005">
    <property type="protein sequence ID" value="GAA1918640.1"/>
    <property type="molecule type" value="Genomic_DNA"/>
</dbReference>
<protein>
    <submittedName>
        <fullName evidence="1">Uncharacterized protein</fullName>
    </submittedName>
</protein>
<comment type="caution">
    <text evidence="1">The sequence shown here is derived from an EMBL/GenBank/DDBJ whole genome shotgun (WGS) entry which is preliminary data.</text>
</comment>
<gene>
    <name evidence="1" type="ORF">GCM10009688_24630</name>
</gene>
<reference evidence="2" key="1">
    <citation type="journal article" date="2019" name="Int. J. Syst. Evol. Microbiol.">
        <title>The Global Catalogue of Microorganisms (GCM) 10K type strain sequencing project: providing services to taxonomists for standard genome sequencing and annotation.</title>
        <authorList>
            <consortium name="The Broad Institute Genomics Platform"/>
            <consortium name="The Broad Institute Genome Sequencing Center for Infectious Disease"/>
            <person name="Wu L."/>
            <person name="Ma J."/>
        </authorList>
    </citation>
    <scope>NUCLEOTIDE SEQUENCE [LARGE SCALE GENOMIC DNA]</scope>
    <source>
        <strain evidence="2">JCM 13316</strain>
    </source>
</reference>
<dbReference type="Proteomes" id="UP001500784">
    <property type="component" value="Unassembled WGS sequence"/>
</dbReference>
<keyword evidence="2" id="KW-1185">Reference proteome</keyword>
<evidence type="ECO:0000313" key="2">
    <source>
        <dbReference type="Proteomes" id="UP001500784"/>
    </source>
</evidence>
<name>A0ABP5ARS7_9MICC</name>
<evidence type="ECO:0000313" key="1">
    <source>
        <dbReference type="EMBL" id="GAA1918640.1"/>
    </source>
</evidence>
<accession>A0ABP5ARS7</accession>
<proteinExistence type="predicted"/>
<organism evidence="1 2">
    <name type="scientific">Arthrobacter gandavensis</name>
    <dbReference type="NCBI Taxonomy" id="169960"/>
    <lineage>
        <taxon>Bacteria</taxon>
        <taxon>Bacillati</taxon>
        <taxon>Actinomycetota</taxon>
        <taxon>Actinomycetes</taxon>
        <taxon>Micrococcales</taxon>
        <taxon>Micrococcaceae</taxon>
        <taxon>Arthrobacter</taxon>
    </lineage>
</organism>
<sequence>MLRARSNNSALGMVVRVAHSKKTVICGVLQLAGTGLSICVGEVFVKRLRHEYRYKADEPHL</sequence>